<gene>
    <name evidence="3" type="ORF">Cvel_12762.t1.CR1</name>
</gene>
<organism evidence="3">
    <name type="scientific">Chromera velia CCMP2878</name>
    <dbReference type="NCBI Taxonomy" id="1169474"/>
    <lineage>
        <taxon>Eukaryota</taxon>
        <taxon>Sar</taxon>
        <taxon>Alveolata</taxon>
        <taxon>Colpodellida</taxon>
        <taxon>Chromeraceae</taxon>
        <taxon>Chromera</taxon>
    </lineage>
</organism>
<dbReference type="EMBL" id="CDMZ01005785">
    <property type="protein sequence ID" value="CUC10839.1"/>
    <property type="molecule type" value="Genomic_DNA"/>
</dbReference>
<dbReference type="InterPro" id="IPR018202">
    <property type="entry name" value="Ser_caboxypep_ser_AS"/>
</dbReference>
<dbReference type="PROSITE" id="PS00131">
    <property type="entry name" value="CARBOXYPEPT_SER_SER"/>
    <property type="match status" value="1"/>
</dbReference>
<feature type="signal peptide" evidence="2">
    <location>
        <begin position="1"/>
        <end position="19"/>
    </location>
</feature>
<dbReference type="VEuPathDB" id="CryptoDB:Cvel_12762"/>
<evidence type="ECO:0000313" key="3">
    <source>
        <dbReference type="EMBL" id="CUC10839.1"/>
    </source>
</evidence>
<dbReference type="InterPro" id="IPR001563">
    <property type="entry name" value="Peptidase_S10"/>
</dbReference>
<name>A0A0K6SB11_9ALVE</name>
<dbReference type="PhylomeDB" id="A0A0K6SB11"/>
<dbReference type="PANTHER" id="PTHR11802">
    <property type="entry name" value="SERINE PROTEASE FAMILY S10 SERINE CARBOXYPEPTIDASE"/>
    <property type="match status" value="1"/>
</dbReference>
<dbReference type="InterPro" id="IPR029058">
    <property type="entry name" value="AB_hydrolase_fold"/>
</dbReference>
<keyword evidence="2" id="KW-0645">Protease</keyword>
<comment type="similarity">
    <text evidence="1 2">Belongs to the peptidase S10 family.</text>
</comment>
<evidence type="ECO:0000256" key="2">
    <source>
        <dbReference type="RuleBase" id="RU361156"/>
    </source>
</evidence>
<sequence length="544" mass="59870">MRFLFASLVLLFLPASASSAEITSLPDFEGTLPFKMYSGYITVDETTSRKLFYWYTESENDPSSDPLVLWFTGGPGCSGLSALLNENGPVVPTAESLKTNPYSWNKIANVLWLEQPAGVGFSYTPGAESYDSSDTKAAADNLVFLKKFVTEEFPALQGRDIWLTGESYAGMYVPTLARNILKDSVLSPSLKGLMMGNPVVLCKSAGLFGTGSIPYQFNRYFYSGLLSFSAVAEWRSHHCDHLAKLAEEGDAGPCMKIYNDATKSIGAIYQQLKTKRGRAPLQFPFSEKELMFRSSESKLQSDLDPDNLYQDFCIGNGTLDTTLGGKPDSCKPLGSLCDSYLNRKEVQNALHVGREDKVDWSVCNQETLNYVGDLQDDGLIPVLKEIFDLSSSLSVLYYSGDVDVATVATQITQACLHELKPEVELKDGWRPWTIGGWHAGYVEDFDKYTFATVKGAGHEAPTFQPHISFEMFTRFLKSQSLEDDSSGSETAGVVFERRAPALPRQSDVLNAAKQEAILQALAKAARSGDEMGVKGHREPILLAE</sequence>
<dbReference type="GO" id="GO:0004185">
    <property type="term" value="F:serine-type carboxypeptidase activity"/>
    <property type="evidence" value="ECO:0007669"/>
    <property type="project" value="UniProtKB-UniRule"/>
</dbReference>
<dbReference type="PRINTS" id="PR00724">
    <property type="entry name" value="CRBOXYPTASEC"/>
</dbReference>
<dbReference type="GO" id="GO:0006508">
    <property type="term" value="P:proteolysis"/>
    <property type="evidence" value="ECO:0007669"/>
    <property type="project" value="UniProtKB-KW"/>
</dbReference>
<accession>A0A0K6SB11</accession>
<dbReference type="Pfam" id="PF00450">
    <property type="entry name" value="Peptidase_S10"/>
    <property type="match status" value="1"/>
</dbReference>
<keyword evidence="2" id="KW-0732">Signal</keyword>
<keyword evidence="2" id="KW-0378">Hydrolase</keyword>
<dbReference type="Gene3D" id="3.40.50.1820">
    <property type="entry name" value="alpha/beta hydrolase"/>
    <property type="match status" value="1"/>
</dbReference>
<feature type="chain" id="PRO_5006517092" description="Carboxypeptidase" evidence="2">
    <location>
        <begin position="20"/>
        <end position="544"/>
    </location>
</feature>
<proteinExistence type="inferred from homology"/>
<dbReference type="PANTHER" id="PTHR11802:SF201">
    <property type="entry name" value="CARBOXYPEPTIDASE"/>
    <property type="match status" value="1"/>
</dbReference>
<evidence type="ECO:0000256" key="1">
    <source>
        <dbReference type="ARBA" id="ARBA00009431"/>
    </source>
</evidence>
<dbReference type="AlphaFoldDB" id="A0A0K6SB11"/>
<keyword evidence="2" id="KW-0121">Carboxypeptidase</keyword>
<dbReference type="EC" id="3.4.16.-" evidence="2"/>
<reference evidence="3" key="1">
    <citation type="submission" date="2014-11" db="EMBL/GenBank/DDBJ databases">
        <title>Molecular phylogeny of cliff fern family Woodsiaceae with morphological implications.</title>
        <authorList>
            <person name="Shao Y.-Z."/>
            <person name="Wei R."/>
            <person name="Zhang X.-C."/>
        </authorList>
    </citation>
    <scope>NUCLEOTIDE SEQUENCE</scope>
</reference>
<dbReference type="SUPFAM" id="SSF53474">
    <property type="entry name" value="alpha/beta-Hydrolases"/>
    <property type="match status" value="1"/>
</dbReference>
<protein>
    <recommendedName>
        <fullName evidence="2">Carboxypeptidase</fullName>
        <ecNumber evidence="2">3.4.16.-</ecNumber>
    </recommendedName>
</protein>